<proteinExistence type="predicted"/>
<organism evidence="2">
    <name type="scientific">uncultured marine virus</name>
    <dbReference type="NCBI Taxonomy" id="186617"/>
    <lineage>
        <taxon>Viruses</taxon>
        <taxon>environmental samples</taxon>
    </lineage>
</organism>
<sequence length="87" mass="10687">MDWVCRLDIFSNEPQLQTRLALGRIHTPLFVMERSWMGFHLDLKVNLSFLLQGLVVIQWYLLPMFQTDLYKYWWRQDKPLLLFHYLV</sequence>
<feature type="transmembrane region" description="Helical" evidence="1">
    <location>
        <begin position="45"/>
        <end position="62"/>
    </location>
</feature>
<accession>A0A0F7LBZ1</accession>
<name>A0A0F7LBZ1_9VIRU</name>
<reference evidence="2" key="1">
    <citation type="journal article" date="2015" name="Front. Microbiol.">
        <title>Combining genomic sequencing methods to explore viral diversity and reveal potential virus-host interactions.</title>
        <authorList>
            <person name="Chow C.E."/>
            <person name="Winget D.M."/>
            <person name="White R.A.III."/>
            <person name="Hallam S.J."/>
            <person name="Suttle C.A."/>
        </authorList>
    </citation>
    <scope>NUCLEOTIDE SEQUENCE</scope>
    <source>
        <strain evidence="2">Oxic3_2</strain>
    </source>
</reference>
<keyword evidence="1" id="KW-0472">Membrane</keyword>
<keyword evidence="1" id="KW-0812">Transmembrane</keyword>
<dbReference type="EMBL" id="KR029608">
    <property type="protein sequence ID" value="AKH48711.1"/>
    <property type="molecule type" value="Genomic_DNA"/>
</dbReference>
<reference evidence="2" key="2">
    <citation type="submission" date="2015-03" db="EMBL/GenBank/DDBJ databases">
        <authorList>
            <person name="Chow C.-E.T."/>
            <person name="Winget D.M."/>
            <person name="White R.A.III."/>
            <person name="Hallam S.J."/>
            <person name="Suttle C.A."/>
        </authorList>
    </citation>
    <scope>NUCLEOTIDE SEQUENCE</scope>
    <source>
        <strain evidence="2">Oxic3_2</strain>
    </source>
</reference>
<evidence type="ECO:0000256" key="1">
    <source>
        <dbReference type="SAM" id="Phobius"/>
    </source>
</evidence>
<keyword evidence="1" id="KW-1133">Transmembrane helix</keyword>
<protein>
    <submittedName>
        <fullName evidence="2">Uncharacterized protein</fullName>
    </submittedName>
</protein>
<evidence type="ECO:0000313" key="2">
    <source>
        <dbReference type="EMBL" id="AKH48711.1"/>
    </source>
</evidence>